<keyword evidence="1" id="KW-1133">Transmembrane helix</keyword>
<comment type="caution">
    <text evidence="2">The sequence shown here is derived from an EMBL/GenBank/DDBJ whole genome shotgun (WGS) entry which is preliminary data.</text>
</comment>
<dbReference type="AlphaFoldDB" id="A0A829BF79"/>
<feature type="transmembrane region" description="Helical" evidence="1">
    <location>
        <begin position="29"/>
        <end position="47"/>
    </location>
</feature>
<protein>
    <recommendedName>
        <fullName evidence="4">TraX family protein</fullName>
    </recommendedName>
</protein>
<feature type="transmembrane region" description="Helical" evidence="1">
    <location>
        <begin position="118"/>
        <end position="142"/>
    </location>
</feature>
<evidence type="ECO:0000313" key="3">
    <source>
        <dbReference type="Proteomes" id="UP000011676"/>
    </source>
</evidence>
<dbReference type="InterPro" id="IPR008875">
    <property type="entry name" value="TraX"/>
</dbReference>
<gene>
    <name evidence="2" type="ORF">SMU82_08922</name>
</gene>
<sequence>MNRFQFKLFLATFMMLDHIDFLVSEEMGIWLHILTRFVAVGFAYLAVEGFFYTKDITKYLMRLYIAAGLMFLGNNLINFMLHKPQVAAYHNIFLTLALGVTMLWLYQKIEHKVTKIIVTISVLLLGFIFTEGGDVVLPFMLITYLNFSNSLRRNLWYLALSVLLFFTIVGIPMPSSSQESLTNLILLNPDFCFVTIIPLLFLYNGQQGLKNKFSQYFFYVFYPAHLWILAIMHYLLIKA</sequence>
<dbReference type="Proteomes" id="UP000011676">
    <property type="component" value="Unassembled WGS sequence"/>
</dbReference>
<keyword evidence="1" id="KW-0472">Membrane</keyword>
<feature type="transmembrane region" description="Helical" evidence="1">
    <location>
        <begin position="59"/>
        <end position="81"/>
    </location>
</feature>
<evidence type="ECO:0000256" key="1">
    <source>
        <dbReference type="SAM" id="Phobius"/>
    </source>
</evidence>
<dbReference type="RefSeq" id="WP_002270704.1">
    <property type="nucleotide sequence ID" value="NZ_AHSR01000045.1"/>
</dbReference>
<proteinExistence type="predicted"/>
<accession>A0A829BF79</accession>
<name>A0A829BF79_STRMG</name>
<reference evidence="2 3" key="1">
    <citation type="journal article" date="2013" name="Mol. Biol. Evol.">
        <title>Evolutionary and population genomics of the cavity causing bacteria Streptococcus mutans.</title>
        <authorList>
            <person name="Cornejo O.E."/>
            <person name="Lefebure T."/>
            <person name="Pavinski Bitar P.D."/>
            <person name="Lang P."/>
            <person name="Richards V.P."/>
            <person name="Eilertson K."/>
            <person name="Do T."/>
            <person name="Beighton D."/>
            <person name="Zeng L."/>
            <person name="Ahn S.J."/>
            <person name="Burne R.A."/>
            <person name="Siepel A."/>
            <person name="Bustamante C.D."/>
            <person name="Stanhope M.J."/>
        </authorList>
    </citation>
    <scope>NUCLEOTIDE SEQUENCE [LARGE SCALE GENOMIC DNA]</scope>
    <source>
        <strain evidence="2 3">SM6</strain>
    </source>
</reference>
<feature type="transmembrane region" description="Helical" evidence="1">
    <location>
        <begin position="154"/>
        <end position="173"/>
    </location>
</feature>
<keyword evidence="1" id="KW-0812">Transmembrane</keyword>
<feature type="transmembrane region" description="Helical" evidence="1">
    <location>
        <begin position="216"/>
        <end position="237"/>
    </location>
</feature>
<dbReference type="EMBL" id="AHSR01000045">
    <property type="protein sequence ID" value="EMC22169.1"/>
    <property type="molecule type" value="Genomic_DNA"/>
</dbReference>
<dbReference type="Pfam" id="PF05857">
    <property type="entry name" value="TraX"/>
    <property type="match status" value="1"/>
</dbReference>
<feature type="transmembrane region" description="Helical" evidence="1">
    <location>
        <begin position="185"/>
        <end position="204"/>
    </location>
</feature>
<evidence type="ECO:0000313" key="2">
    <source>
        <dbReference type="EMBL" id="EMC22169.1"/>
    </source>
</evidence>
<organism evidence="2 3">
    <name type="scientific">Streptococcus mutans SM6</name>
    <dbReference type="NCBI Taxonomy" id="857119"/>
    <lineage>
        <taxon>Bacteria</taxon>
        <taxon>Bacillati</taxon>
        <taxon>Bacillota</taxon>
        <taxon>Bacilli</taxon>
        <taxon>Lactobacillales</taxon>
        <taxon>Streptococcaceae</taxon>
        <taxon>Streptococcus</taxon>
    </lineage>
</organism>
<feature type="transmembrane region" description="Helical" evidence="1">
    <location>
        <begin position="87"/>
        <end position="106"/>
    </location>
</feature>
<evidence type="ECO:0008006" key="4">
    <source>
        <dbReference type="Google" id="ProtNLM"/>
    </source>
</evidence>